<gene>
    <name evidence="4" type="ORF">GM418_05525</name>
</gene>
<evidence type="ECO:0000256" key="1">
    <source>
        <dbReference type="PROSITE-ProRule" id="PRU00169"/>
    </source>
</evidence>
<protein>
    <submittedName>
        <fullName evidence="4">Response regulator</fullName>
    </submittedName>
</protein>
<dbReference type="CDD" id="cd00156">
    <property type="entry name" value="REC"/>
    <property type="match status" value="1"/>
</dbReference>
<dbReference type="RefSeq" id="WP_158863968.1">
    <property type="nucleotide sequence ID" value="NZ_CP046401.1"/>
</dbReference>
<dbReference type="InterPro" id="IPR011006">
    <property type="entry name" value="CheY-like_superfamily"/>
</dbReference>
<accession>A0A6I6JJX7</accession>
<dbReference type="InterPro" id="IPR052048">
    <property type="entry name" value="ST_Response_Regulator"/>
</dbReference>
<dbReference type="PANTHER" id="PTHR43228:SF1">
    <property type="entry name" value="TWO-COMPONENT RESPONSE REGULATOR ARR22"/>
    <property type="match status" value="1"/>
</dbReference>
<organism evidence="4 5">
    <name type="scientific">Maribellus comscasis</name>
    <dbReference type="NCBI Taxonomy" id="2681766"/>
    <lineage>
        <taxon>Bacteria</taxon>
        <taxon>Pseudomonadati</taxon>
        <taxon>Bacteroidota</taxon>
        <taxon>Bacteroidia</taxon>
        <taxon>Marinilabiliales</taxon>
        <taxon>Prolixibacteraceae</taxon>
        <taxon>Maribellus</taxon>
    </lineage>
</organism>
<keyword evidence="2" id="KW-0472">Membrane</keyword>
<evidence type="ECO:0000259" key="3">
    <source>
        <dbReference type="PROSITE" id="PS50110"/>
    </source>
</evidence>
<proteinExistence type="predicted"/>
<dbReference type="InterPro" id="IPR001789">
    <property type="entry name" value="Sig_transdc_resp-reg_receiver"/>
</dbReference>
<keyword evidence="2" id="KW-1133">Transmembrane helix</keyword>
<dbReference type="SUPFAM" id="SSF52172">
    <property type="entry name" value="CheY-like"/>
    <property type="match status" value="1"/>
</dbReference>
<dbReference type="GO" id="GO:0000160">
    <property type="term" value="P:phosphorelay signal transduction system"/>
    <property type="evidence" value="ECO:0007669"/>
    <property type="project" value="InterPro"/>
</dbReference>
<dbReference type="EMBL" id="CP046401">
    <property type="protein sequence ID" value="QGY43136.1"/>
    <property type="molecule type" value="Genomic_DNA"/>
</dbReference>
<evidence type="ECO:0000256" key="2">
    <source>
        <dbReference type="SAM" id="Phobius"/>
    </source>
</evidence>
<dbReference type="AlphaFoldDB" id="A0A6I6JJX7"/>
<feature type="domain" description="Response regulatory" evidence="3">
    <location>
        <begin position="8"/>
        <end position="124"/>
    </location>
</feature>
<dbReference type="Proteomes" id="UP000428260">
    <property type="component" value="Chromosome"/>
</dbReference>
<dbReference type="Gene3D" id="3.40.50.2300">
    <property type="match status" value="1"/>
</dbReference>
<name>A0A6I6JJX7_9BACT</name>
<dbReference type="SMART" id="SM00448">
    <property type="entry name" value="REC"/>
    <property type="match status" value="1"/>
</dbReference>
<evidence type="ECO:0000313" key="5">
    <source>
        <dbReference type="Proteomes" id="UP000428260"/>
    </source>
</evidence>
<dbReference type="Pfam" id="PF00072">
    <property type="entry name" value="Response_reg"/>
    <property type="match status" value="1"/>
</dbReference>
<feature type="modified residue" description="4-aspartylphosphate" evidence="1">
    <location>
        <position position="59"/>
    </location>
</feature>
<dbReference type="PROSITE" id="PS50110">
    <property type="entry name" value="RESPONSE_REGULATORY"/>
    <property type="match status" value="1"/>
</dbReference>
<dbReference type="KEGG" id="mcos:GM418_05525"/>
<keyword evidence="5" id="KW-1185">Reference proteome</keyword>
<dbReference type="PANTHER" id="PTHR43228">
    <property type="entry name" value="TWO-COMPONENT RESPONSE REGULATOR"/>
    <property type="match status" value="1"/>
</dbReference>
<feature type="transmembrane region" description="Helical" evidence="2">
    <location>
        <begin position="140"/>
        <end position="161"/>
    </location>
</feature>
<keyword evidence="2" id="KW-0812">Transmembrane</keyword>
<reference evidence="4 5" key="1">
    <citation type="submission" date="2019-11" db="EMBL/GenBank/DDBJ databases">
        <authorList>
            <person name="Zheng R.K."/>
            <person name="Sun C.M."/>
        </authorList>
    </citation>
    <scope>NUCLEOTIDE SEQUENCE [LARGE SCALE GENOMIC DNA]</scope>
    <source>
        <strain evidence="4 5">WC007</strain>
    </source>
</reference>
<sequence length="164" mass="19087">MLEENEYLIFVVENNKIYNRLVTEYLKRNGFPNVKSLVSGEECVQTIEEGIKPDIIIQDYSLDGINGLEVLKQVKKISPHSEFIFLTSNENMEVAVNTIKFGAFDYIVKDKLALEKVVYKMRKITSMFKLQKKHGQTRKVMYFFLAMVAFLVILAFFYFVIGVF</sequence>
<keyword evidence="1" id="KW-0597">Phosphoprotein</keyword>
<evidence type="ECO:0000313" key="4">
    <source>
        <dbReference type="EMBL" id="QGY43136.1"/>
    </source>
</evidence>